<protein>
    <submittedName>
        <fullName evidence="2">Uncharacterized protein</fullName>
    </submittedName>
</protein>
<sequence>MSTLPAFSLWLSIPALAYNFEFPRRTRNRRCRKTSRIQKWQNSRIEQLSRKGFPKSHKEVDDSLLFWLDIKHAALKAEHVKRRLDQQMGYPSPLHMSMAPDYDRLIKQNWLSLSCAVEVGHIELPHLTMIDVHSLVRLFEPNDLRKWITGWEEDTTNVFEIIEKHFRFTPRDIRLRLVTFDPYKLYFSFCGKRMKQERWDKFQTCTGECEVAWSGIVYGLSQLLKLSLLKT</sequence>
<reference evidence="2" key="1">
    <citation type="journal article" date="2020" name="Stud. Mycol.">
        <title>101 Dothideomycetes genomes: a test case for predicting lifestyles and emergence of pathogens.</title>
        <authorList>
            <person name="Haridas S."/>
            <person name="Albert R."/>
            <person name="Binder M."/>
            <person name="Bloem J."/>
            <person name="Labutti K."/>
            <person name="Salamov A."/>
            <person name="Andreopoulos B."/>
            <person name="Baker S."/>
            <person name="Barry K."/>
            <person name="Bills G."/>
            <person name="Bluhm B."/>
            <person name="Cannon C."/>
            <person name="Castanera R."/>
            <person name="Culley D."/>
            <person name="Daum C."/>
            <person name="Ezra D."/>
            <person name="Gonzalez J."/>
            <person name="Henrissat B."/>
            <person name="Kuo A."/>
            <person name="Liang C."/>
            <person name="Lipzen A."/>
            <person name="Lutzoni F."/>
            <person name="Magnuson J."/>
            <person name="Mondo S."/>
            <person name="Nolan M."/>
            <person name="Ohm R."/>
            <person name="Pangilinan J."/>
            <person name="Park H.-J."/>
            <person name="Ramirez L."/>
            <person name="Alfaro M."/>
            <person name="Sun H."/>
            <person name="Tritt A."/>
            <person name="Yoshinaga Y."/>
            <person name="Zwiers L.-H."/>
            <person name="Turgeon B."/>
            <person name="Goodwin S."/>
            <person name="Spatafora J."/>
            <person name="Crous P."/>
            <person name="Grigoriev I."/>
        </authorList>
    </citation>
    <scope>NUCLEOTIDE SEQUENCE</scope>
    <source>
        <strain evidence="2">CBS 260.36</strain>
    </source>
</reference>
<evidence type="ECO:0000313" key="3">
    <source>
        <dbReference type="Proteomes" id="UP000799439"/>
    </source>
</evidence>
<organism evidence="2 3">
    <name type="scientific">Myriangium duriaei CBS 260.36</name>
    <dbReference type="NCBI Taxonomy" id="1168546"/>
    <lineage>
        <taxon>Eukaryota</taxon>
        <taxon>Fungi</taxon>
        <taxon>Dikarya</taxon>
        <taxon>Ascomycota</taxon>
        <taxon>Pezizomycotina</taxon>
        <taxon>Dothideomycetes</taxon>
        <taxon>Dothideomycetidae</taxon>
        <taxon>Myriangiales</taxon>
        <taxon>Myriangiaceae</taxon>
        <taxon>Myriangium</taxon>
    </lineage>
</organism>
<keyword evidence="1" id="KW-0732">Signal</keyword>
<name>A0A9P4JCS8_9PEZI</name>
<feature type="signal peptide" evidence="1">
    <location>
        <begin position="1"/>
        <end position="17"/>
    </location>
</feature>
<dbReference type="EMBL" id="ML996081">
    <property type="protein sequence ID" value="KAF2157285.1"/>
    <property type="molecule type" value="Genomic_DNA"/>
</dbReference>
<dbReference type="AlphaFoldDB" id="A0A9P4JCS8"/>
<dbReference type="Proteomes" id="UP000799439">
    <property type="component" value="Unassembled WGS sequence"/>
</dbReference>
<proteinExistence type="predicted"/>
<gene>
    <name evidence="2" type="ORF">K461DRAFT_14048</name>
</gene>
<evidence type="ECO:0000256" key="1">
    <source>
        <dbReference type="SAM" id="SignalP"/>
    </source>
</evidence>
<feature type="chain" id="PRO_5040299566" evidence="1">
    <location>
        <begin position="18"/>
        <end position="231"/>
    </location>
</feature>
<keyword evidence="3" id="KW-1185">Reference proteome</keyword>
<comment type="caution">
    <text evidence="2">The sequence shown here is derived from an EMBL/GenBank/DDBJ whole genome shotgun (WGS) entry which is preliminary data.</text>
</comment>
<accession>A0A9P4JCS8</accession>
<evidence type="ECO:0000313" key="2">
    <source>
        <dbReference type="EMBL" id="KAF2157285.1"/>
    </source>
</evidence>